<feature type="binding site" evidence="3">
    <location>
        <position position="181"/>
    </location>
    <ligand>
        <name>substrate</name>
    </ligand>
</feature>
<evidence type="ECO:0000313" key="5">
    <source>
        <dbReference type="EMBL" id="CAE0018927.1"/>
    </source>
</evidence>
<comment type="similarity">
    <text evidence="1">Belongs to the phosphoglycerate mutase family.</text>
</comment>
<organism evidence="5">
    <name type="scientific">Chloropicon laureae</name>
    <dbReference type="NCBI Taxonomy" id="464258"/>
    <lineage>
        <taxon>Eukaryota</taxon>
        <taxon>Viridiplantae</taxon>
        <taxon>Chlorophyta</taxon>
        <taxon>Chloropicophyceae</taxon>
        <taxon>Chloropicales</taxon>
        <taxon>Chloropicaceae</taxon>
        <taxon>Chloropicon</taxon>
    </lineage>
</organism>
<dbReference type="PROSITE" id="PS00175">
    <property type="entry name" value="PG_MUTASE"/>
    <property type="match status" value="1"/>
</dbReference>
<reference evidence="5" key="1">
    <citation type="submission" date="2021-01" db="EMBL/GenBank/DDBJ databases">
        <authorList>
            <person name="Corre E."/>
            <person name="Pelletier E."/>
            <person name="Niang G."/>
            <person name="Scheremetjew M."/>
            <person name="Finn R."/>
            <person name="Kale V."/>
            <person name="Holt S."/>
            <person name="Cochrane G."/>
            <person name="Meng A."/>
            <person name="Brown T."/>
            <person name="Cohen L."/>
        </authorList>
    </citation>
    <scope>NUCLEOTIDE SEQUENCE</scope>
    <source>
        <strain evidence="5">RCC856</strain>
    </source>
</reference>
<feature type="active site" description="Proton donor/acceptor" evidence="2">
    <location>
        <position position="170"/>
    </location>
</feature>
<accession>A0A7S3E266</accession>
<feature type="binding site" evidence="3">
    <location>
        <begin position="95"/>
        <end position="102"/>
    </location>
    <ligand>
        <name>substrate</name>
    </ligand>
</feature>
<dbReference type="InterPro" id="IPR001345">
    <property type="entry name" value="PG/BPGM_mutase_AS"/>
</dbReference>
<dbReference type="PANTHER" id="PTHR48100">
    <property type="entry name" value="BROAD-SPECIFICITY PHOSPHATASE YOR283W-RELATED"/>
    <property type="match status" value="1"/>
</dbReference>
<evidence type="ECO:0008006" key="6">
    <source>
        <dbReference type="Google" id="ProtNLM"/>
    </source>
</evidence>
<evidence type="ECO:0000256" key="4">
    <source>
        <dbReference type="SAM" id="MobiDB-lite"/>
    </source>
</evidence>
<dbReference type="Gene3D" id="3.40.50.1240">
    <property type="entry name" value="Phosphoglycerate mutase-like"/>
    <property type="match status" value="2"/>
</dbReference>
<dbReference type="InterPro" id="IPR029033">
    <property type="entry name" value="His_PPase_superfam"/>
</dbReference>
<dbReference type="PANTHER" id="PTHR48100:SF10">
    <property type="entry name" value="2-CARBOXY-D-ARABINITOL-1-PHOSPHATASE-RELATED"/>
    <property type="match status" value="1"/>
</dbReference>
<dbReference type="EMBL" id="HBHU01006741">
    <property type="protein sequence ID" value="CAE0018927.1"/>
    <property type="molecule type" value="Transcribed_RNA"/>
</dbReference>
<dbReference type="InterPro" id="IPR013078">
    <property type="entry name" value="His_Pase_superF_clade-1"/>
</dbReference>
<dbReference type="AlphaFoldDB" id="A0A7S3E266"/>
<dbReference type="GO" id="GO:0016791">
    <property type="term" value="F:phosphatase activity"/>
    <property type="evidence" value="ECO:0007669"/>
    <property type="project" value="TreeGrafter"/>
</dbReference>
<dbReference type="Pfam" id="PF00300">
    <property type="entry name" value="His_Phos_1"/>
    <property type="match status" value="2"/>
</dbReference>
<feature type="active site" description="Tele-phosphohistidine intermediate" evidence="2">
    <location>
        <position position="96"/>
    </location>
</feature>
<dbReference type="SUPFAM" id="SSF53254">
    <property type="entry name" value="Phosphoglycerate mutase-like"/>
    <property type="match status" value="2"/>
</dbReference>
<name>A0A7S3E266_9CHLO</name>
<evidence type="ECO:0000256" key="3">
    <source>
        <dbReference type="PIRSR" id="PIRSR613078-2"/>
    </source>
</evidence>
<sequence length="531" mass="58454">MMKDASLLLHAPPGAATARRARCFAARKSPSPLRASRAVVGGARRPRPAAAPLGATSSSKSDTWEDEFTSLDDRKADDPMPLPNLTKRKRIILVRHGQSTWNAHGRMQGSSNNSELTEKGAGQAAVTKSLLENAKFDASWVSPLKRAQSTADIVWSSSEVKPQVLTSLREIDLYSFQGLIKQEAEKEYGEVYKLWKKHPAQFEIDGHYPVRELWFRASMAWQSILRSDATNSLVVAHNAINQAMICAATGLPPNYFRRFIQSNGALTAIDFFPNPSAQGRPKIVIDRMNQSPVTPSWSKTRKESTSQKFVLIRHAATDSTDNATILGTLDHENLNKKGKKQVQSINTFLKDLQVDKVLCSPTKRTVQTGYQLAKNQKHKEVEVKLEERLSNIYLGEWQGKSAASLRGQPPPKDAESLNILHERTSEAWLDIVQQAAMDGSKCTVVVGHAAVIAAILCSTLELAPEFSSLFRLTPGSISVVTFPMGVLNGPGNVICTNFTTHLGKLADGDPTLQSDEDLFADFETCDWDGCF</sequence>
<feature type="region of interest" description="Disordered" evidence="4">
    <location>
        <begin position="27"/>
        <end position="83"/>
    </location>
</feature>
<feature type="binding site" evidence="3">
    <location>
        <position position="146"/>
    </location>
    <ligand>
        <name>substrate</name>
    </ligand>
</feature>
<dbReference type="SMART" id="SM00855">
    <property type="entry name" value="PGAM"/>
    <property type="match status" value="2"/>
</dbReference>
<evidence type="ECO:0000256" key="2">
    <source>
        <dbReference type="PIRSR" id="PIRSR613078-1"/>
    </source>
</evidence>
<gene>
    <name evidence="5" type="ORF">CLAU1311_LOCUS4347</name>
</gene>
<proteinExistence type="inferred from homology"/>
<dbReference type="CDD" id="cd07067">
    <property type="entry name" value="HP_PGM_like"/>
    <property type="match status" value="2"/>
</dbReference>
<protein>
    <recommendedName>
        <fullName evidence="6">Phosphoglycerate mutase</fullName>
    </recommendedName>
</protein>
<feature type="compositionally biased region" description="Low complexity" evidence="4">
    <location>
        <begin position="27"/>
        <end position="55"/>
    </location>
</feature>
<evidence type="ECO:0000256" key="1">
    <source>
        <dbReference type="ARBA" id="ARBA00038362"/>
    </source>
</evidence>
<dbReference type="InterPro" id="IPR050275">
    <property type="entry name" value="PGM_Phosphatase"/>
</dbReference>